<sequence length="460" mass="52887">MSLLVCQNLWIHSTSTQSDRTFRPTRGESTWLESAQASPKLIESFRPQAPYRPSHPTARPDEKSAVIGLTPLDDKHHSVLQLQSVEYDDTYKRVTLAKLVKGVYELEHRRLTPSTKKTSPVHLWWESLNFEFVELLEYDDEGEGDQQQRQTKLGNKKEEEEGSINLAVYRWKHISAVNPPPQKIVIAIRGTLPRIDDGWHNMHIPLQRLHETPRYKEIMRVVKSAVVTHGSRDVCIVGHSLGAALGLLVARTLAVEENTKIETHLFNPVYPYTWLPGPQELIEDEFMWGTVRGIRYAAVAGLTHLMVSAEIRERTEAEYLRLQDWTPHLYINKGDPICRGYWEYFYNHERLAKQGSLGARVSSMAAPYSTRGLIFQGSKPTHLFPSAVLHVCPGAREDYWSDLSDYENHNLKNWWKEDIQIETRHVHLFSCFHLIFLLLICGATFMREILANFPEGTLSS</sequence>
<proteinExistence type="predicted"/>
<feature type="domain" description="Fungal lipase-type" evidence="1">
    <location>
        <begin position="215"/>
        <end position="259"/>
    </location>
</feature>
<dbReference type="Proteomes" id="UP001633002">
    <property type="component" value="Unassembled WGS sequence"/>
</dbReference>
<reference evidence="2 3" key="1">
    <citation type="submission" date="2024-09" db="EMBL/GenBank/DDBJ databases">
        <title>Chromosome-scale assembly of Riccia sorocarpa.</title>
        <authorList>
            <person name="Paukszto L."/>
        </authorList>
    </citation>
    <scope>NUCLEOTIDE SEQUENCE [LARGE SCALE GENOMIC DNA]</scope>
    <source>
        <strain evidence="2">LP-2024</strain>
        <tissue evidence="2">Aerial parts of the thallus</tissue>
    </source>
</reference>
<accession>A0ABD3IER2</accession>
<evidence type="ECO:0000313" key="2">
    <source>
        <dbReference type="EMBL" id="KAL3702218.1"/>
    </source>
</evidence>
<evidence type="ECO:0000259" key="1">
    <source>
        <dbReference type="Pfam" id="PF01764"/>
    </source>
</evidence>
<dbReference type="InterPro" id="IPR002921">
    <property type="entry name" value="Fungal_lipase-type"/>
</dbReference>
<comment type="caution">
    <text evidence="2">The sequence shown here is derived from an EMBL/GenBank/DDBJ whole genome shotgun (WGS) entry which is preliminary data.</text>
</comment>
<dbReference type="Pfam" id="PF01764">
    <property type="entry name" value="Lipase_3"/>
    <property type="match status" value="1"/>
</dbReference>
<dbReference type="Gene3D" id="3.40.50.1820">
    <property type="entry name" value="alpha/beta hydrolase"/>
    <property type="match status" value="1"/>
</dbReference>
<dbReference type="EMBL" id="JBJQOH010000001">
    <property type="protein sequence ID" value="KAL3702218.1"/>
    <property type="molecule type" value="Genomic_DNA"/>
</dbReference>
<dbReference type="AlphaFoldDB" id="A0ABD3IER2"/>
<protein>
    <recommendedName>
        <fullName evidence="1">Fungal lipase-type domain-containing protein</fullName>
    </recommendedName>
</protein>
<evidence type="ECO:0000313" key="3">
    <source>
        <dbReference type="Proteomes" id="UP001633002"/>
    </source>
</evidence>
<dbReference type="PANTHER" id="PTHR31479">
    <property type="entry name" value="ALPHA/BETA-HYDROLASES SUPERFAMILY PROTEIN"/>
    <property type="match status" value="1"/>
</dbReference>
<dbReference type="SUPFAM" id="SSF53474">
    <property type="entry name" value="alpha/beta-Hydrolases"/>
    <property type="match status" value="1"/>
</dbReference>
<dbReference type="InterPro" id="IPR029058">
    <property type="entry name" value="AB_hydrolase_fold"/>
</dbReference>
<dbReference type="PANTHER" id="PTHR31479:SF2">
    <property type="entry name" value="ALPHA_BETA-HYDROLASES SUPERFAMILY PROTEIN"/>
    <property type="match status" value="1"/>
</dbReference>
<organism evidence="2 3">
    <name type="scientific">Riccia sorocarpa</name>
    <dbReference type="NCBI Taxonomy" id="122646"/>
    <lineage>
        <taxon>Eukaryota</taxon>
        <taxon>Viridiplantae</taxon>
        <taxon>Streptophyta</taxon>
        <taxon>Embryophyta</taxon>
        <taxon>Marchantiophyta</taxon>
        <taxon>Marchantiopsida</taxon>
        <taxon>Marchantiidae</taxon>
        <taxon>Marchantiales</taxon>
        <taxon>Ricciaceae</taxon>
        <taxon>Riccia</taxon>
    </lineage>
</organism>
<keyword evidence="3" id="KW-1185">Reference proteome</keyword>
<gene>
    <name evidence="2" type="ORF">R1sor_020240</name>
</gene>
<name>A0ABD3IER2_9MARC</name>